<sequence>MTLRLTGVRVLVPDGPGAAVAAELMREAGAEPVVVGFDAVPPAGHPGPPPGPDVAVGLVHVPAGTADGPAEAACAWAAARGCPVDDRRGRARAGRGDGGGGVGRVTLVGGGPGDPGLMTVAGARAVAEADVVLTDHLGPVDLAAEAAARGAEVVDVAKIPYGRQVAQERINELMVERARAGLRVVRLKGGDPFVFGRGFEEVRACEAAGVPVTVVPGVTSATAAPALAGLSLTHRGLNHDLTVVSGHVPPGHPRSLVDWGAVAAMRGTTVLIMAVRNARAIAAELVARGMDAATPAVVVENASTEGERVTESTLARLGDDMDAAGVRSPAVIVVGAAAGERAVPADARSGGLSRPGR</sequence>
<dbReference type="EMBL" id="PQNK01000001">
    <property type="protein sequence ID" value="RRO87910.1"/>
    <property type="molecule type" value="Genomic_DNA"/>
</dbReference>
<dbReference type="CDD" id="cd11642">
    <property type="entry name" value="SUMT"/>
    <property type="match status" value="1"/>
</dbReference>
<dbReference type="Gene3D" id="3.40.1010.10">
    <property type="entry name" value="Cobalt-precorrin-4 Transmethylase, Domain 1"/>
    <property type="match status" value="1"/>
</dbReference>
<dbReference type="NCBIfam" id="NF004790">
    <property type="entry name" value="PRK06136.1"/>
    <property type="match status" value="1"/>
</dbReference>
<dbReference type="EC" id="2.1.1.107" evidence="1"/>
<evidence type="ECO:0000259" key="6">
    <source>
        <dbReference type="Pfam" id="PF00590"/>
    </source>
</evidence>
<dbReference type="InterPro" id="IPR050161">
    <property type="entry name" value="Siro_Cobalamin_biosynth"/>
</dbReference>
<evidence type="ECO:0000256" key="3">
    <source>
        <dbReference type="ARBA" id="ARBA00022679"/>
    </source>
</evidence>
<dbReference type="Gene3D" id="3.30.950.10">
    <property type="entry name" value="Methyltransferase, Cobalt-precorrin-4 Transmethylase, Domain 2"/>
    <property type="match status" value="1"/>
</dbReference>
<evidence type="ECO:0000256" key="4">
    <source>
        <dbReference type="ARBA" id="ARBA00022691"/>
    </source>
</evidence>
<dbReference type="RefSeq" id="WP_125173221.1">
    <property type="nucleotide sequence ID" value="NZ_JBAHVN010000001.1"/>
</dbReference>
<dbReference type="AlphaFoldDB" id="A0A3R8PDF5"/>
<organism evidence="7 8">
    <name type="scientific">Corynebacterium bovis</name>
    <dbReference type="NCBI Taxonomy" id="36808"/>
    <lineage>
        <taxon>Bacteria</taxon>
        <taxon>Bacillati</taxon>
        <taxon>Actinomycetota</taxon>
        <taxon>Actinomycetes</taxon>
        <taxon>Mycobacteriales</taxon>
        <taxon>Corynebacteriaceae</taxon>
        <taxon>Corynebacterium</taxon>
    </lineage>
</organism>
<dbReference type="InterPro" id="IPR014776">
    <property type="entry name" value="4pyrrole_Mease_sub2"/>
</dbReference>
<dbReference type="GO" id="GO:0019354">
    <property type="term" value="P:siroheme biosynthetic process"/>
    <property type="evidence" value="ECO:0007669"/>
    <property type="project" value="InterPro"/>
</dbReference>
<dbReference type="NCBIfam" id="TIGR01469">
    <property type="entry name" value="cobA_cysG_Cterm"/>
    <property type="match status" value="1"/>
</dbReference>
<dbReference type="InterPro" id="IPR006366">
    <property type="entry name" value="CobA/CysG_C"/>
</dbReference>
<dbReference type="PANTHER" id="PTHR45790:SF3">
    <property type="entry name" value="S-ADENOSYL-L-METHIONINE-DEPENDENT UROPORPHYRINOGEN III METHYLTRANSFERASE, CHLOROPLASTIC"/>
    <property type="match status" value="1"/>
</dbReference>
<dbReference type="GO" id="GO:0004851">
    <property type="term" value="F:uroporphyrin-III C-methyltransferase activity"/>
    <property type="evidence" value="ECO:0007669"/>
    <property type="project" value="UniProtKB-EC"/>
</dbReference>
<dbReference type="FunFam" id="3.40.1010.10:FF:000001">
    <property type="entry name" value="Siroheme synthase"/>
    <property type="match status" value="1"/>
</dbReference>
<keyword evidence="4" id="KW-0949">S-adenosyl-L-methionine</keyword>
<feature type="domain" description="Tetrapyrrole methylase" evidence="6">
    <location>
        <begin position="104"/>
        <end position="317"/>
    </location>
</feature>
<evidence type="ECO:0000256" key="2">
    <source>
        <dbReference type="ARBA" id="ARBA00022603"/>
    </source>
</evidence>
<proteinExistence type="predicted"/>
<evidence type="ECO:0000256" key="5">
    <source>
        <dbReference type="ARBA" id="ARBA00023244"/>
    </source>
</evidence>
<name>A0A3R8PDF5_9CORY</name>
<accession>A0A3R8PDF5</accession>
<dbReference type="PANTHER" id="PTHR45790">
    <property type="entry name" value="SIROHEME SYNTHASE-RELATED"/>
    <property type="match status" value="1"/>
</dbReference>
<dbReference type="InterPro" id="IPR000878">
    <property type="entry name" value="4pyrrol_Mease"/>
</dbReference>
<gene>
    <name evidence="7" type="primary">cobA</name>
    <name evidence="7" type="ORF">CXF48_00625</name>
</gene>
<keyword evidence="2 7" id="KW-0489">Methyltransferase</keyword>
<keyword evidence="3 7" id="KW-0808">Transferase</keyword>
<evidence type="ECO:0000313" key="7">
    <source>
        <dbReference type="EMBL" id="RRO87910.1"/>
    </source>
</evidence>
<evidence type="ECO:0000256" key="1">
    <source>
        <dbReference type="ARBA" id="ARBA00012162"/>
    </source>
</evidence>
<dbReference type="SUPFAM" id="SSF53790">
    <property type="entry name" value="Tetrapyrrole methylase"/>
    <property type="match status" value="1"/>
</dbReference>
<reference evidence="7 8" key="1">
    <citation type="submission" date="2018-01" db="EMBL/GenBank/DDBJ databases">
        <title>Twenty Corynebacterium bovis Genomes.</title>
        <authorList>
            <person name="Gulvik C.A."/>
        </authorList>
    </citation>
    <scope>NUCLEOTIDE SEQUENCE [LARGE SCALE GENOMIC DNA]</scope>
    <source>
        <strain evidence="7 8">F6900</strain>
    </source>
</reference>
<comment type="caution">
    <text evidence="7">The sequence shown here is derived from an EMBL/GenBank/DDBJ whole genome shotgun (WGS) entry which is preliminary data.</text>
</comment>
<dbReference type="InterPro" id="IPR035996">
    <property type="entry name" value="4pyrrol_Methylase_sf"/>
</dbReference>
<evidence type="ECO:0000313" key="8">
    <source>
        <dbReference type="Proteomes" id="UP000276526"/>
    </source>
</evidence>
<dbReference type="Proteomes" id="UP000276526">
    <property type="component" value="Unassembled WGS sequence"/>
</dbReference>
<dbReference type="GO" id="GO:0032259">
    <property type="term" value="P:methylation"/>
    <property type="evidence" value="ECO:0007669"/>
    <property type="project" value="UniProtKB-KW"/>
</dbReference>
<dbReference type="Pfam" id="PF00590">
    <property type="entry name" value="TP_methylase"/>
    <property type="match status" value="1"/>
</dbReference>
<dbReference type="InterPro" id="IPR014777">
    <property type="entry name" value="4pyrrole_Mease_sub1"/>
</dbReference>
<keyword evidence="5" id="KW-0627">Porphyrin biosynthesis</keyword>
<protein>
    <recommendedName>
        <fullName evidence="1">uroporphyrinogen-III C-methyltransferase</fullName>
        <ecNumber evidence="1">2.1.1.107</ecNumber>
    </recommendedName>
</protein>